<dbReference type="Pfam" id="PF24626">
    <property type="entry name" value="SH3_Tf2-1"/>
    <property type="match status" value="1"/>
</dbReference>
<proteinExistence type="predicted"/>
<dbReference type="EMBL" id="JAAGAX010000003">
    <property type="protein sequence ID" value="KAF2320182.1"/>
    <property type="molecule type" value="Genomic_DNA"/>
</dbReference>
<keyword evidence="3" id="KW-1185">Reference proteome</keyword>
<gene>
    <name evidence="2" type="ORF">GH714_025093</name>
</gene>
<dbReference type="AlphaFoldDB" id="A0A6A6N1W1"/>
<dbReference type="PANTHER" id="PTHR46148">
    <property type="entry name" value="CHROMO DOMAIN-CONTAINING PROTEIN"/>
    <property type="match status" value="1"/>
</dbReference>
<reference evidence="2 3" key="1">
    <citation type="journal article" date="2020" name="Mol. Plant">
        <title>The Chromosome-Based Rubber Tree Genome Provides New Insights into Spurge Genome Evolution and Rubber Biosynthesis.</title>
        <authorList>
            <person name="Liu J."/>
            <person name="Shi C."/>
            <person name="Shi C.C."/>
            <person name="Li W."/>
            <person name="Zhang Q.J."/>
            <person name="Zhang Y."/>
            <person name="Li K."/>
            <person name="Lu H.F."/>
            <person name="Shi C."/>
            <person name="Zhu S.T."/>
            <person name="Xiao Z.Y."/>
            <person name="Nan H."/>
            <person name="Yue Y."/>
            <person name="Zhu X.G."/>
            <person name="Wu Y."/>
            <person name="Hong X.N."/>
            <person name="Fan G.Y."/>
            <person name="Tong Y."/>
            <person name="Zhang D."/>
            <person name="Mao C.L."/>
            <person name="Liu Y.L."/>
            <person name="Hao S.J."/>
            <person name="Liu W.Q."/>
            <person name="Lv M.Q."/>
            <person name="Zhang H.B."/>
            <person name="Liu Y."/>
            <person name="Hu-Tang G.R."/>
            <person name="Wang J.P."/>
            <person name="Wang J.H."/>
            <person name="Sun Y.H."/>
            <person name="Ni S.B."/>
            <person name="Chen W.B."/>
            <person name="Zhang X.C."/>
            <person name="Jiao Y.N."/>
            <person name="Eichler E.E."/>
            <person name="Li G.H."/>
            <person name="Liu X."/>
            <person name="Gao L.Z."/>
        </authorList>
    </citation>
    <scope>NUCLEOTIDE SEQUENCE [LARGE SCALE GENOMIC DNA]</scope>
    <source>
        <strain evidence="3">cv. GT1</strain>
        <tissue evidence="2">Leaf</tissue>
    </source>
</reference>
<sequence length="204" mass="23537">MFTGKRLLRLFIGRVLEECKGICLPIATPGKLRPLPTPQGIFTDITIDFIEGLPKSQGPSFIMVVMERLTNNTEAVDVYMRDREDTIQLLKHHLHQAATRMKQLADRRRTERQFQIGDLVFLKSKPFMQVSVTRSHHKLYHKYYGPFPILDRVDSVAYKIQLPDEAKIHNVLHVSLLKPAHSASVLLVYSFTCLKLHLLILRHC</sequence>
<feature type="domain" description="Tf2-1-like SH3-like" evidence="1">
    <location>
        <begin position="117"/>
        <end position="181"/>
    </location>
</feature>
<evidence type="ECO:0000313" key="2">
    <source>
        <dbReference type="EMBL" id="KAF2320182.1"/>
    </source>
</evidence>
<evidence type="ECO:0000313" key="3">
    <source>
        <dbReference type="Proteomes" id="UP000467840"/>
    </source>
</evidence>
<protein>
    <recommendedName>
        <fullName evidence="1">Tf2-1-like SH3-like domain-containing protein</fullName>
    </recommendedName>
</protein>
<evidence type="ECO:0000259" key="1">
    <source>
        <dbReference type="Pfam" id="PF24626"/>
    </source>
</evidence>
<comment type="caution">
    <text evidence="2">The sequence shown here is derived from an EMBL/GenBank/DDBJ whole genome shotgun (WGS) entry which is preliminary data.</text>
</comment>
<dbReference type="PANTHER" id="PTHR46148:SF52">
    <property type="entry name" value="OS04G0603800 PROTEIN"/>
    <property type="match status" value="1"/>
</dbReference>
<name>A0A6A6N1W1_HEVBR</name>
<dbReference type="Proteomes" id="UP000467840">
    <property type="component" value="Chromosome 10"/>
</dbReference>
<organism evidence="2 3">
    <name type="scientific">Hevea brasiliensis</name>
    <name type="common">Para rubber tree</name>
    <name type="synonym">Siphonia brasiliensis</name>
    <dbReference type="NCBI Taxonomy" id="3981"/>
    <lineage>
        <taxon>Eukaryota</taxon>
        <taxon>Viridiplantae</taxon>
        <taxon>Streptophyta</taxon>
        <taxon>Embryophyta</taxon>
        <taxon>Tracheophyta</taxon>
        <taxon>Spermatophyta</taxon>
        <taxon>Magnoliopsida</taxon>
        <taxon>eudicotyledons</taxon>
        <taxon>Gunneridae</taxon>
        <taxon>Pentapetalae</taxon>
        <taxon>rosids</taxon>
        <taxon>fabids</taxon>
        <taxon>Malpighiales</taxon>
        <taxon>Euphorbiaceae</taxon>
        <taxon>Crotonoideae</taxon>
        <taxon>Micrandreae</taxon>
        <taxon>Hevea</taxon>
    </lineage>
</organism>
<accession>A0A6A6N1W1</accession>
<dbReference type="InterPro" id="IPR056924">
    <property type="entry name" value="SH3_Tf2-1"/>
</dbReference>